<dbReference type="CDD" id="cd00077">
    <property type="entry name" value="HDc"/>
    <property type="match status" value="1"/>
</dbReference>
<dbReference type="Gene3D" id="1.10.3210.10">
    <property type="entry name" value="Hypothetical protein af1432"/>
    <property type="match status" value="1"/>
</dbReference>
<accession>A0A537K5G0</accession>
<dbReference type="Gene3D" id="3.30.450.20">
    <property type="entry name" value="PAS domain"/>
    <property type="match status" value="1"/>
</dbReference>
<feature type="transmembrane region" description="Helical" evidence="1">
    <location>
        <begin position="31"/>
        <end position="50"/>
    </location>
</feature>
<keyword evidence="1" id="KW-1133">Transmembrane helix</keyword>
<dbReference type="Gene3D" id="3.30.450.40">
    <property type="match status" value="2"/>
</dbReference>
<dbReference type="InterPro" id="IPR013767">
    <property type="entry name" value="PAS_fold"/>
</dbReference>
<dbReference type="SMART" id="SM00065">
    <property type="entry name" value="GAF"/>
    <property type="match status" value="2"/>
</dbReference>
<keyword evidence="1" id="KW-0472">Membrane</keyword>
<proteinExistence type="predicted"/>
<dbReference type="InterPro" id="IPR000014">
    <property type="entry name" value="PAS"/>
</dbReference>
<feature type="domain" description="PAS" evidence="2">
    <location>
        <begin position="90"/>
        <end position="114"/>
    </location>
</feature>
<dbReference type="AlphaFoldDB" id="A0A537K5G0"/>
<dbReference type="InterPro" id="IPR029016">
    <property type="entry name" value="GAF-like_dom_sf"/>
</dbReference>
<feature type="domain" description="HD-GYP" evidence="4">
    <location>
        <begin position="560"/>
        <end position="754"/>
    </location>
</feature>
<keyword evidence="1" id="KW-0812">Transmembrane</keyword>
<dbReference type="InterPro" id="IPR003018">
    <property type="entry name" value="GAF"/>
</dbReference>
<evidence type="ECO:0000313" key="6">
    <source>
        <dbReference type="Proteomes" id="UP000318509"/>
    </source>
</evidence>
<dbReference type="CDD" id="cd00130">
    <property type="entry name" value="PAS"/>
    <property type="match status" value="1"/>
</dbReference>
<dbReference type="SMART" id="SM00091">
    <property type="entry name" value="PAS"/>
    <property type="match status" value="1"/>
</dbReference>
<dbReference type="InterPro" id="IPR037522">
    <property type="entry name" value="HD_GYP_dom"/>
</dbReference>
<evidence type="ECO:0000313" key="5">
    <source>
        <dbReference type="EMBL" id="TMI90766.1"/>
    </source>
</evidence>
<reference evidence="5 6" key="1">
    <citation type="journal article" date="2019" name="Nat. Microbiol.">
        <title>Mediterranean grassland soil C-N compound turnover is dependent on rainfall and depth, and is mediated by genomically divergent microorganisms.</title>
        <authorList>
            <person name="Diamond S."/>
            <person name="Andeer P.F."/>
            <person name="Li Z."/>
            <person name="Crits-Christoph A."/>
            <person name="Burstein D."/>
            <person name="Anantharaman K."/>
            <person name="Lane K.R."/>
            <person name="Thomas B.C."/>
            <person name="Pan C."/>
            <person name="Northen T.R."/>
            <person name="Banfield J.F."/>
        </authorList>
    </citation>
    <scope>NUCLEOTIDE SEQUENCE [LARGE SCALE GENOMIC DNA]</scope>
    <source>
        <strain evidence="5">NP_3</strain>
    </source>
</reference>
<evidence type="ECO:0000259" key="2">
    <source>
        <dbReference type="PROSITE" id="PS50112"/>
    </source>
</evidence>
<dbReference type="Pfam" id="PF13185">
    <property type="entry name" value="GAF_2"/>
    <property type="match status" value="1"/>
</dbReference>
<dbReference type="PANTHER" id="PTHR43155:SF2">
    <property type="entry name" value="CYCLIC DI-GMP PHOSPHODIESTERASE PA4108"/>
    <property type="match status" value="1"/>
</dbReference>
<dbReference type="PROSITE" id="PS50112">
    <property type="entry name" value="PAS"/>
    <property type="match status" value="1"/>
</dbReference>
<dbReference type="SMART" id="SM00471">
    <property type="entry name" value="HDc"/>
    <property type="match status" value="1"/>
</dbReference>
<organism evidence="5 6">
    <name type="scientific">Candidatus Segetimicrobium genomatis</name>
    <dbReference type="NCBI Taxonomy" id="2569760"/>
    <lineage>
        <taxon>Bacteria</taxon>
        <taxon>Bacillati</taxon>
        <taxon>Candidatus Sysuimicrobiota</taxon>
        <taxon>Candidatus Sysuimicrobiia</taxon>
        <taxon>Candidatus Sysuimicrobiales</taxon>
        <taxon>Candidatus Segetimicrobiaceae</taxon>
        <taxon>Candidatus Segetimicrobium</taxon>
    </lineage>
</organism>
<sequence>MNLAALRGVGGVFCAVVAAGVLALPHYSTDLWPALVLLFIGLGILGMPIVEQVVGLAGGAAAASRQTSPSPHLLEEAMRGLPQAVIVLNDEKVVLWNAAAERLFGWSAQETAGRPLPFALGGEAVPPDVAEAAARPRTKAGAPIDSAVVSSLLRDSQGRVTGRMLVFAGPAGPARPEDRDPFQAALLELPTSIGVAASSATNISMVQEIRNRLQIQSHVASVSRALSRLAPSAEVMKTIGEAALSLGKADRAAVYLRQPDGAVSCPWSRGLSESYVAQVMRYAQAIAGGRIMDWTKPDLLEISGRGIDGSAPALYNDVTALPHGAAVPKLTQVEGYRALANWPLVREGEILGLVCCYYNAGRTWTEIEQESFRAFCQAAADAIDNGRRYDEQAQRAADLEVFFDLSKRLRVARNPEAIYPILVGQAMNLTRAEKGMLFLLEPKGAAMACVYMAGLPPEARGEAFPTSGSAFGKVAETGTPYRTDNLGGEPLPVWLNVYRSIGPAAIVPVRSESEIIGTLALGRERGPAARPFADAEIRLLEGIADIGGTAVRRAKLFQNLENSYLQMVLSLARTMDARDHYTSGHSERIAVWAEEVARALGCDEAAVQEIRWGALLHDIGKIGVPDEILRKPSDLTEEEWAVMRQHPIIGEEILASTDRMRGVARIVRHHQEKWNGTGYPDKLRGEEIPLGARILAVVDSYSAITDDRPYKKARSHESAIAELRRCAGTQFDPEVVDAFRRVVHRARAQPGRAQ</sequence>
<comment type="caution">
    <text evidence="5">The sequence shown here is derived from an EMBL/GenBank/DDBJ whole genome shotgun (WGS) entry which is preliminary data.</text>
</comment>
<evidence type="ECO:0000256" key="1">
    <source>
        <dbReference type="SAM" id="Phobius"/>
    </source>
</evidence>
<dbReference type="InterPro" id="IPR006674">
    <property type="entry name" value="HD_domain"/>
</dbReference>
<dbReference type="InterPro" id="IPR035965">
    <property type="entry name" value="PAS-like_dom_sf"/>
</dbReference>
<name>A0A537K5G0_9BACT</name>
<dbReference type="SUPFAM" id="SSF55781">
    <property type="entry name" value="GAF domain-like"/>
    <property type="match status" value="2"/>
</dbReference>
<dbReference type="Proteomes" id="UP000318509">
    <property type="component" value="Unassembled WGS sequence"/>
</dbReference>
<dbReference type="GO" id="GO:0006355">
    <property type="term" value="P:regulation of DNA-templated transcription"/>
    <property type="evidence" value="ECO:0007669"/>
    <property type="project" value="InterPro"/>
</dbReference>
<evidence type="ECO:0000259" key="4">
    <source>
        <dbReference type="PROSITE" id="PS51832"/>
    </source>
</evidence>
<dbReference type="EMBL" id="VBAK01000107">
    <property type="protein sequence ID" value="TMI90766.1"/>
    <property type="molecule type" value="Genomic_DNA"/>
</dbReference>
<feature type="domain" description="HD" evidence="3">
    <location>
        <begin position="582"/>
        <end position="704"/>
    </location>
</feature>
<dbReference type="SUPFAM" id="SSF55785">
    <property type="entry name" value="PYP-like sensor domain (PAS domain)"/>
    <property type="match status" value="1"/>
</dbReference>
<protein>
    <submittedName>
        <fullName evidence="5">HD domain-containing protein</fullName>
    </submittedName>
</protein>
<evidence type="ECO:0000259" key="3">
    <source>
        <dbReference type="PROSITE" id="PS51831"/>
    </source>
</evidence>
<dbReference type="InterPro" id="IPR003607">
    <property type="entry name" value="HD/PDEase_dom"/>
</dbReference>
<dbReference type="PROSITE" id="PS51831">
    <property type="entry name" value="HD"/>
    <property type="match status" value="1"/>
</dbReference>
<dbReference type="Pfam" id="PF00989">
    <property type="entry name" value="PAS"/>
    <property type="match status" value="1"/>
</dbReference>
<dbReference type="NCBIfam" id="TIGR00277">
    <property type="entry name" value="HDIG"/>
    <property type="match status" value="1"/>
</dbReference>
<dbReference type="Pfam" id="PF13487">
    <property type="entry name" value="HD_5"/>
    <property type="match status" value="1"/>
</dbReference>
<dbReference type="PANTHER" id="PTHR43155">
    <property type="entry name" value="CYCLIC DI-GMP PHOSPHODIESTERASE PA4108-RELATED"/>
    <property type="match status" value="1"/>
</dbReference>
<dbReference type="SUPFAM" id="SSF109604">
    <property type="entry name" value="HD-domain/PDEase-like"/>
    <property type="match status" value="1"/>
</dbReference>
<dbReference type="InterPro" id="IPR006675">
    <property type="entry name" value="HDIG_dom"/>
</dbReference>
<gene>
    <name evidence="5" type="ORF">E6H00_05975</name>
</gene>
<feature type="transmembrane region" description="Helical" evidence="1">
    <location>
        <begin position="6"/>
        <end position="24"/>
    </location>
</feature>
<dbReference type="Pfam" id="PF01590">
    <property type="entry name" value="GAF"/>
    <property type="match status" value="1"/>
</dbReference>
<dbReference type="PROSITE" id="PS51832">
    <property type="entry name" value="HD_GYP"/>
    <property type="match status" value="1"/>
</dbReference>